<protein>
    <submittedName>
        <fullName evidence="1">Uncharacterized protein</fullName>
    </submittedName>
</protein>
<evidence type="ECO:0000313" key="1">
    <source>
        <dbReference type="EMBL" id="MBA0845424.1"/>
    </source>
</evidence>
<reference evidence="1 2" key="1">
    <citation type="journal article" date="2019" name="Genome Biol. Evol.">
        <title>Insights into the evolution of the New World diploid cottons (Gossypium, subgenus Houzingenia) based on genome sequencing.</title>
        <authorList>
            <person name="Grover C.E."/>
            <person name="Arick M.A. 2nd"/>
            <person name="Thrash A."/>
            <person name="Conover J.L."/>
            <person name="Sanders W.S."/>
            <person name="Peterson D.G."/>
            <person name="Frelichowski J.E."/>
            <person name="Scheffler J.A."/>
            <person name="Scheffler B.E."/>
            <person name="Wendel J.F."/>
        </authorList>
    </citation>
    <scope>NUCLEOTIDE SEQUENCE [LARGE SCALE GENOMIC DNA]</scope>
    <source>
        <strain evidence="1">6</strain>
        <tissue evidence="1">Leaf</tissue>
    </source>
</reference>
<dbReference type="EMBL" id="JABFAE010415498">
    <property type="protein sequence ID" value="MBA0845424.1"/>
    <property type="molecule type" value="Genomic_DNA"/>
</dbReference>
<sequence length="26" mass="2927">MGCILCHGHGLCTLARDTYTWIYLVS</sequence>
<comment type="caution">
    <text evidence="1">The sequence shown here is derived from an EMBL/GenBank/DDBJ whole genome shotgun (WGS) entry which is preliminary data.</text>
</comment>
<keyword evidence="2" id="KW-1185">Reference proteome</keyword>
<accession>A0A7J9KG33</accession>
<proteinExistence type="predicted"/>
<dbReference type="AlphaFoldDB" id="A0A7J9KG33"/>
<evidence type="ECO:0000313" key="2">
    <source>
        <dbReference type="Proteomes" id="UP000593575"/>
    </source>
</evidence>
<gene>
    <name evidence="1" type="ORF">Goarm_023292</name>
</gene>
<organism evidence="1 2">
    <name type="scientific">Gossypium armourianum</name>
    <dbReference type="NCBI Taxonomy" id="34283"/>
    <lineage>
        <taxon>Eukaryota</taxon>
        <taxon>Viridiplantae</taxon>
        <taxon>Streptophyta</taxon>
        <taxon>Embryophyta</taxon>
        <taxon>Tracheophyta</taxon>
        <taxon>Spermatophyta</taxon>
        <taxon>Magnoliopsida</taxon>
        <taxon>eudicotyledons</taxon>
        <taxon>Gunneridae</taxon>
        <taxon>Pentapetalae</taxon>
        <taxon>rosids</taxon>
        <taxon>malvids</taxon>
        <taxon>Malvales</taxon>
        <taxon>Malvaceae</taxon>
        <taxon>Malvoideae</taxon>
        <taxon>Gossypium</taxon>
    </lineage>
</organism>
<name>A0A7J9KG33_9ROSI</name>
<dbReference type="Proteomes" id="UP000593575">
    <property type="component" value="Unassembled WGS sequence"/>
</dbReference>